<feature type="transmembrane region" description="Helical" evidence="8">
    <location>
        <begin position="166"/>
        <end position="190"/>
    </location>
</feature>
<accession>A0A1Q3A694</accession>
<feature type="transmembrane region" description="Helical" evidence="8">
    <location>
        <begin position="64"/>
        <end position="83"/>
    </location>
</feature>
<evidence type="ECO:0000256" key="8">
    <source>
        <dbReference type="SAM" id="Phobius"/>
    </source>
</evidence>
<dbReference type="PANTHER" id="PTHR16133:SF0">
    <property type="entry name" value="ZINC_IRON REGULATED TRANSPORTER-RELATED PROTEIN 102B, ISOFORM E"/>
    <property type="match status" value="1"/>
</dbReference>
<dbReference type="GO" id="GO:0006829">
    <property type="term" value="P:zinc ion transport"/>
    <property type="evidence" value="ECO:0007669"/>
    <property type="project" value="InterPro"/>
</dbReference>
<evidence type="ECO:0008006" key="11">
    <source>
        <dbReference type="Google" id="ProtNLM"/>
    </source>
</evidence>
<dbReference type="PANTHER" id="PTHR16133">
    <property type="entry name" value="SOLUTE CARRIER FAMILY 39 ZINC TRANSPORTER , MEMBER 9-RELATED"/>
    <property type="match status" value="1"/>
</dbReference>
<dbReference type="GO" id="GO:0000139">
    <property type="term" value="C:Golgi membrane"/>
    <property type="evidence" value="ECO:0007669"/>
    <property type="project" value="UniProtKB-SubCell"/>
</dbReference>
<dbReference type="GO" id="GO:0005802">
    <property type="term" value="C:trans-Golgi network"/>
    <property type="evidence" value="ECO:0007669"/>
    <property type="project" value="EnsemblFungi"/>
</dbReference>
<protein>
    <recommendedName>
        <fullName evidence="11">Zinc/iron permease</fullName>
    </recommendedName>
</protein>
<dbReference type="InterPro" id="IPR045891">
    <property type="entry name" value="ZIP9"/>
</dbReference>
<dbReference type="EMBL" id="BDGX01000030">
    <property type="protein sequence ID" value="GAV51177.1"/>
    <property type="molecule type" value="Genomic_DNA"/>
</dbReference>
<dbReference type="OrthoDB" id="19859at2759"/>
<evidence type="ECO:0000313" key="9">
    <source>
        <dbReference type="EMBL" id="GAV51177.1"/>
    </source>
</evidence>
<feature type="transmembrane region" description="Helical" evidence="8">
    <location>
        <begin position="104"/>
        <end position="124"/>
    </location>
</feature>
<evidence type="ECO:0000256" key="2">
    <source>
        <dbReference type="ARBA" id="ARBA00004394"/>
    </source>
</evidence>
<dbReference type="InterPro" id="IPR003689">
    <property type="entry name" value="ZIP"/>
</dbReference>
<evidence type="ECO:0000256" key="4">
    <source>
        <dbReference type="ARBA" id="ARBA00022989"/>
    </source>
</evidence>
<evidence type="ECO:0000256" key="6">
    <source>
        <dbReference type="ARBA" id="ARBA00023136"/>
    </source>
</evidence>
<evidence type="ECO:0000256" key="1">
    <source>
        <dbReference type="ARBA" id="ARBA00004127"/>
    </source>
</evidence>
<gene>
    <name evidence="9" type="ORF">ZYGR_0AD03600</name>
</gene>
<evidence type="ECO:0000256" key="7">
    <source>
        <dbReference type="SAM" id="MobiDB-lite"/>
    </source>
</evidence>
<evidence type="ECO:0000313" key="10">
    <source>
        <dbReference type="Proteomes" id="UP000187013"/>
    </source>
</evidence>
<feature type="transmembrane region" description="Helical" evidence="8">
    <location>
        <begin position="39"/>
        <end position="58"/>
    </location>
</feature>
<dbReference type="Pfam" id="PF02535">
    <property type="entry name" value="Zip"/>
    <property type="match status" value="1"/>
</dbReference>
<organism evidence="9 10">
    <name type="scientific">Zygosaccharomyces rouxii</name>
    <dbReference type="NCBI Taxonomy" id="4956"/>
    <lineage>
        <taxon>Eukaryota</taxon>
        <taxon>Fungi</taxon>
        <taxon>Dikarya</taxon>
        <taxon>Ascomycota</taxon>
        <taxon>Saccharomycotina</taxon>
        <taxon>Saccharomycetes</taxon>
        <taxon>Saccharomycetales</taxon>
        <taxon>Saccharomycetaceae</taxon>
        <taxon>Zygosaccharomyces</taxon>
    </lineage>
</organism>
<name>A0A1Q3A694_ZYGRO</name>
<keyword evidence="4 8" id="KW-1133">Transmembrane helix</keyword>
<feature type="transmembrane region" description="Helical" evidence="8">
    <location>
        <begin position="130"/>
        <end position="154"/>
    </location>
</feature>
<feature type="transmembrane region" description="Helical" evidence="8">
    <location>
        <begin position="6"/>
        <end position="27"/>
    </location>
</feature>
<feature type="region of interest" description="Disordered" evidence="7">
    <location>
        <begin position="220"/>
        <end position="254"/>
    </location>
</feature>
<dbReference type="GO" id="GO:0005770">
    <property type="term" value="C:late endosome"/>
    <property type="evidence" value="ECO:0007669"/>
    <property type="project" value="EnsemblFungi"/>
</dbReference>
<keyword evidence="3 8" id="KW-0812">Transmembrane</keyword>
<dbReference type="eggNOG" id="KOG3907">
    <property type="taxonomic scope" value="Eukaryota"/>
</dbReference>
<dbReference type="GO" id="GO:0030026">
    <property type="term" value="P:intracellular manganese ion homeostasis"/>
    <property type="evidence" value="ECO:0007669"/>
    <property type="project" value="EnsemblFungi"/>
</dbReference>
<sequence length="278" mass="29550">MSWIHRIVVPLLLFLGTFTTGAIPLYYASFSPSERGLSLMSKLGLGMLLGAAFVLVIPEGLERVDGSFVGIDLLAGFILTYLAESLVRQKRDIQGQLRQFLSNGVVVALVIHGFADGLVLGTTVNQARTLLVLLLAVIVHRIPVVLSLVSVLVSRQRLTRGEVTRHLLIFSLSSPCGYALAAACESIGIIKGLGDHLLLASGGSLLYAGFALRSSDVDTTNKEVTRPAPSPGAGREGSDGFIVLEPPEDEPETDRFGPFWVAGGTVLPVLISLFGGED</sequence>
<dbReference type="Proteomes" id="UP000187013">
    <property type="component" value="Unassembled WGS sequence"/>
</dbReference>
<evidence type="ECO:0000256" key="3">
    <source>
        <dbReference type="ARBA" id="ARBA00022692"/>
    </source>
</evidence>
<proteinExistence type="predicted"/>
<keyword evidence="6 8" id="KW-0472">Membrane</keyword>
<dbReference type="AlphaFoldDB" id="A0A1Q3A694"/>
<evidence type="ECO:0000256" key="5">
    <source>
        <dbReference type="ARBA" id="ARBA00023034"/>
    </source>
</evidence>
<comment type="caution">
    <text evidence="9">The sequence shown here is derived from an EMBL/GenBank/DDBJ whole genome shotgun (WGS) entry which is preliminary data.</text>
</comment>
<reference evidence="9 10" key="1">
    <citation type="submission" date="2016-08" db="EMBL/GenBank/DDBJ databases">
        <title>Draft genome sequence of allopolyploid Zygosaccharomyces rouxii.</title>
        <authorList>
            <person name="Watanabe J."/>
            <person name="Uehara K."/>
            <person name="Mogi Y."/>
            <person name="Tsukioka Y."/>
        </authorList>
    </citation>
    <scope>NUCLEOTIDE SEQUENCE [LARGE SCALE GENOMIC DNA]</scope>
    <source>
        <strain evidence="9 10">NBRC 110957</strain>
    </source>
</reference>
<dbReference type="GO" id="GO:0005384">
    <property type="term" value="F:manganese ion transmembrane transporter activity"/>
    <property type="evidence" value="ECO:0007669"/>
    <property type="project" value="EnsemblFungi"/>
</dbReference>
<keyword evidence="5" id="KW-0333">Golgi apparatus</keyword>
<comment type="subcellular location">
    <subcellularLocation>
        <location evidence="1">Endomembrane system</location>
        <topology evidence="1">Multi-pass membrane protein</topology>
    </subcellularLocation>
    <subcellularLocation>
        <location evidence="2">Golgi apparatus membrane</location>
    </subcellularLocation>
</comment>